<evidence type="ECO:0000256" key="7">
    <source>
        <dbReference type="SAM" id="Phobius"/>
    </source>
</evidence>
<feature type="transmembrane region" description="Helical" evidence="7">
    <location>
        <begin position="423"/>
        <end position="445"/>
    </location>
</feature>
<comment type="similarity">
    <text evidence="2">Belongs to the major facilitator superfamily.</text>
</comment>
<dbReference type="FunFam" id="1.20.1250.20:FF:000286">
    <property type="entry name" value="MFS efflux transporter"/>
    <property type="match status" value="1"/>
</dbReference>
<feature type="transmembrane region" description="Helical" evidence="7">
    <location>
        <begin position="307"/>
        <end position="329"/>
    </location>
</feature>
<dbReference type="GO" id="GO:0016020">
    <property type="term" value="C:membrane"/>
    <property type="evidence" value="ECO:0007669"/>
    <property type="project" value="TreeGrafter"/>
</dbReference>
<accession>A0A166BSE2</accession>
<dbReference type="PANTHER" id="PTHR23514">
    <property type="entry name" value="BYPASS OF STOP CODON PROTEIN 6"/>
    <property type="match status" value="1"/>
</dbReference>
<dbReference type="PANTHER" id="PTHR23514:SF3">
    <property type="entry name" value="BYPASS OF STOP CODON PROTEIN 6"/>
    <property type="match status" value="1"/>
</dbReference>
<feature type="transmembrane region" description="Helical" evidence="7">
    <location>
        <begin position="183"/>
        <end position="202"/>
    </location>
</feature>
<keyword evidence="4 7" id="KW-0812">Transmembrane</keyword>
<feature type="transmembrane region" description="Helical" evidence="7">
    <location>
        <begin position="214"/>
        <end position="235"/>
    </location>
</feature>
<name>A0A166BSE2_9AGAM</name>
<reference evidence="9 10" key="1">
    <citation type="journal article" date="2016" name="Mol. Biol. Evol.">
        <title>Comparative Genomics of Early-Diverging Mushroom-Forming Fungi Provides Insights into the Origins of Lignocellulose Decay Capabilities.</title>
        <authorList>
            <person name="Nagy L.G."/>
            <person name="Riley R."/>
            <person name="Tritt A."/>
            <person name="Adam C."/>
            <person name="Daum C."/>
            <person name="Floudas D."/>
            <person name="Sun H."/>
            <person name="Yadav J.S."/>
            <person name="Pangilinan J."/>
            <person name="Larsson K.H."/>
            <person name="Matsuura K."/>
            <person name="Barry K."/>
            <person name="Labutti K."/>
            <person name="Kuo R."/>
            <person name="Ohm R.A."/>
            <person name="Bhattacharya S.S."/>
            <person name="Shirouzu T."/>
            <person name="Yoshinaga Y."/>
            <person name="Martin F.M."/>
            <person name="Grigoriev I.V."/>
            <person name="Hibbett D.S."/>
        </authorList>
    </citation>
    <scope>NUCLEOTIDE SEQUENCE [LARGE SCALE GENOMIC DNA]</scope>
    <source>
        <strain evidence="9 10">HHB10207 ss-3</strain>
    </source>
</reference>
<evidence type="ECO:0000256" key="3">
    <source>
        <dbReference type="ARBA" id="ARBA00022448"/>
    </source>
</evidence>
<dbReference type="STRING" id="1314776.A0A166BSE2"/>
<evidence type="ECO:0000256" key="2">
    <source>
        <dbReference type="ARBA" id="ARBA00008335"/>
    </source>
</evidence>
<evidence type="ECO:0000256" key="6">
    <source>
        <dbReference type="ARBA" id="ARBA00023136"/>
    </source>
</evidence>
<sequence>MAEVDSPRDITVPATAITVLSRLPSLDRLSAGKPVTSHTSALQSRTRVNEQDIGVAEDIELSEMSRPAASRSTTATSRVPLVQGPTPKQKRLLHIHFAAVCFSFFLMGWNDGATGPLLPTIQRFYKVDFAIVSLLFLSNSIGFIVGALSNIKLSDKIGFGKTFVAATIALIIGYTVQASGPPFPLFAIGYALNGWGLAIYNAQGNMYVTSMPNSAFRLGFAHASYGTGALVVPLAATQFAQMPRWQFYYLTSLGLALINCLLLILVFRFQRYEDLLGQTGQAPIEQSAASQGSIFKRMLTLKPMHTLAFWALVYTGTEVTIGGWINTYLQGLRGAGPSAGYVSSGFWGGLTIGRVAFIWVNRKFGERRVMHAYMLIAICLEITVWRIPSLLENAIAVSLVGLFLGPMYPIAMRSAGSTIPRSLLSGAIGWVAGFGQTGSALLPFLTGTLANKFGISSLQPLLVTVMAVALCLWALVPAGQERAD</sequence>
<keyword evidence="6 7" id="KW-0472">Membrane</keyword>
<dbReference type="InterPro" id="IPR011701">
    <property type="entry name" value="MFS"/>
</dbReference>
<evidence type="ECO:0000313" key="9">
    <source>
        <dbReference type="EMBL" id="KZT36697.1"/>
    </source>
</evidence>
<feature type="transmembrane region" description="Helical" evidence="7">
    <location>
        <begin position="247"/>
        <end position="267"/>
    </location>
</feature>
<comment type="subcellular location">
    <subcellularLocation>
        <location evidence="1">Endomembrane system</location>
        <topology evidence="1">Multi-pass membrane protein</topology>
    </subcellularLocation>
</comment>
<feature type="transmembrane region" description="Helical" evidence="7">
    <location>
        <begin position="341"/>
        <end position="360"/>
    </location>
</feature>
<feature type="transmembrane region" description="Helical" evidence="7">
    <location>
        <begin position="92"/>
        <end position="109"/>
    </location>
</feature>
<evidence type="ECO:0000256" key="5">
    <source>
        <dbReference type="ARBA" id="ARBA00022989"/>
    </source>
</evidence>
<keyword evidence="5 7" id="KW-1133">Transmembrane helix</keyword>
<dbReference type="GO" id="GO:0022857">
    <property type="term" value="F:transmembrane transporter activity"/>
    <property type="evidence" value="ECO:0007669"/>
    <property type="project" value="InterPro"/>
</dbReference>
<feature type="domain" description="Major facilitator superfamily (MFS) profile" evidence="8">
    <location>
        <begin position="96"/>
        <end position="482"/>
    </location>
</feature>
<dbReference type="PROSITE" id="PS50850">
    <property type="entry name" value="MFS"/>
    <property type="match status" value="1"/>
</dbReference>
<feature type="transmembrane region" description="Helical" evidence="7">
    <location>
        <begin position="457"/>
        <end position="476"/>
    </location>
</feature>
<keyword evidence="10" id="KW-1185">Reference proteome</keyword>
<organism evidence="9 10">
    <name type="scientific">Sistotremastrum suecicum HHB10207 ss-3</name>
    <dbReference type="NCBI Taxonomy" id="1314776"/>
    <lineage>
        <taxon>Eukaryota</taxon>
        <taxon>Fungi</taxon>
        <taxon>Dikarya</taxon>
        <taxon>Basidiomycota</taxon>
        <taxon>Agaricomycotina</taxon>
        <taxon>Agaricomycetes</taxon>
        <taxon>Sistotremastrales</taxon>
        <taxon>Sistotremastraceae</taxon>
        <taxon>Sistotremastrum</taxon>
    </lineage>
</organism>
<feature type="transmembrane region" description="Helical" evidence="7">
    <location>
        <begin position="129"/>
        <end position="151"/>
    </location>
</feature>
<dbReference type="OrthoDB" id="413079at2759"/>
<dbReference type="SUPFAM" id="SSF103473">
    <property type="entry name" value="MFS general substrate transporter"/>
    <property type="match status" value="1"/>
</dbReference>
<evidence type="ECO:0000256" key="1">
    <source>
        <dbReference type="ARBA" id="ARBA00004127"/>
    </source>
</evidence>
<dbReference type="Proteomes" id="UP000076798">
    <property type="component" value="Unassembled WGS sequence"/>
</dbReference>
<evidence type="ECO:0000313" key="10">
    <source>
        <dbReference type="Proteomes" id="UP000076798"/>
    </source>
</evidence>
<evidence type="ECO:0000256" key="4">
    <source>
        <dbReference type="ARBA" id="ARBA00022692"/>
    </source>
</evidence>
<feature type="transmembrane region" description="Helical" evidence="7">
    <location>
        <begin position="158"/>
        <end position="177"/>
    </location>
</feature>
<dbReference type="AlphaFoldDB" id="A0A166BSE2"/>
<dbReference type="EMBL" id="KV428101">
    <property type="protein sequence ID" value="KZT36697.1"/>
    <property type="molecule type" value="Genomic_DNA"/>
</dbReference>
<feature type="transmembrane region" description="Helical" evidence="7">
    <location>
        <begin position="394"/>
        <end position="411"/>
    </location>
</feature>
<dbReference type="Pfam" id="PF07690">
    <property type="entry name" value="MFS_1"/>
    <property type="match status" value="1"/>
</dbReference>
<dbReference type="InterPro" id="IPR036259">
    <property type="entry name" value="MFS_trans_sf"/>
</dbReference>
<evidence type="ECO:0000259" key="8">
    <source>
        <dbReference type="PROSITE" id="PS50850"/>
    </source>
</evidence>
<dbReference type="InterPro" id="IPR020846">
    <property type="entry name" value="MFS_dom"/>
</dbReference>
<gene>
    <name evidence="9" type="ORF">SISSUDRAFT_929100</name>
</gene>
<protein>
    <submittedName>
        <fullName evidence="9">MFS general substrate transporter</fullName>
    </submittedName>
</protein>
<dbReference type="GO" id="GO:0012505">
    <property type="term" value="C:endomembrane system"/>
    <property type="evidence" value="ECO:0007669"/>
    <property type="project" value="UniProtKB-SubCell"/>
</dbReference>
<keyword evidence="3" id="KW-0813">Transport</keyword>
<dbReference type="Gene3D" id="1.20.1250.20">
    <property type="entry name" value="MFS general substrate transporter like domains"/>
    <property type="match status" value="2"/>
</dbReference>
<feature type="transmembrane region" description="Helical" evidence="7">
    <location>
        <begin position="372"/>
        <end position="388"/>
    </location>
</feature>
<dbReference type="InterPro" id="IPR051788">
    <property type="entry name" value="MFS_Transporter"/>
</dbReference>
<proteinExistence type="inferred from homology"/>